<dbReference type="Proteomes" id="UP000007842">
    <property type="component" value="Chromosome"/>
</dbReference>
<sequence length="71" mass="7264">MLQSRHQVAVVGGAVSSRSRPRLAERKPAVPVSAAVRGAAIPVPLAPSETMRLVTSPVRVIRLAGTGAGTP</sequence>
<dbReference type="HOGENOM" id="CLU_2738190_0_0_11"/>
<protein>
    <submittedName>
        <fullName evidence="2">Uncharacterized protein</fullName>
    </submittedName>
</protein>
<evidence type="ECO:0000313" key="3">
    <source>
        <dbReference type="Proteomes" id="UP000007842"/>
    </source>
</evidence>
<organism evidence="2 3">
    <name type="scientific">Streptantibioticus cattleyicolor (strain ATCC 35852 / DSM 46488 / JCM 4925 / NBRC 14057 / NRRL 8057)</name>
    <name type="common">Streptomyces cattleya</name>
    <dbReference type="NCBI Taxonomy" id="1003195"/>
    <lineage>
        <taxon>Bacteria</taxon>
        <taxon>Bacillati</taxon>
        <taxon>Actinomycetota</taxon>
        <taxon>Actinomycetes</taxon>
        <taxon>Kitasatosporales</taxon>
        <taxon>Streptomycetaceae</taxon>
        <taxon>Streptantibioticus</taxon>
    </lineage>
</organism>
<dbReference type="EMBL" id="CP003219">
    <property type="protein sequence ID" value="AEW94891.1"/>
    <property type="molecule type" value="Genomic_DNA"/>
</dbReference>
<reference evidence="3" key="1">
    <citation type="submission" date="2011-12" db="EMBL/GenBank/DDBJ databases">
        <title>Complete genome sequence of Streptomyces cattleya strain DSM 46488.</title>
        <authorList>
            <person name="Ou H.-Y."/>
            <person name="Li P."/>
            <person name="Zhao C."/>
            <person name="O'Hagan D."/>
            <person name="Deng Z."/>
        </authorList>
    </citation>
    <scope>NUCLEOTIDE SEQUENCE [LARGE SCALE GENOMIC DNA]</scope>
    <source>
        <strain evidence="3">ATCC 35852 / DSM 46488 / JCM 4925 / NBRC 14057 / NRRL 8057</strain>
    </source>
</reference>
<gene>
    <name evidence="2" type="ordered locus">SCATT_25200</name>
</gene>
<name>G8WU69_STREN</name>
<dbReference type="PATRIC" id="fig|1003195.29.peg.2524"/>
<feature type="compositionally biased region" description="Low complexity" evidence="1">
    <location>
        <begin position="8"/>
        <end position="18"/>
    </location>
</feature>
<dbReference type="AlphaFoldDB" id="G8WU69"/>
<evidence type="ECO:0000313" key="2">
    <source>
        <dbReference type="EMBL" id="AEW94891.1"/>
    </source>
</evidence>
<evidence type="ECO:0000256" key="1">
    <source>
        <dbReference type="SAM" id="MobiDB-lite"/>
    </source>
</evidence>
<accession>G8WU69</accession>
<feature type="region of interest" description="Disordered" evidence="1">
    <location>
        <begin position="1"/>
        <end position="26"/>
    </location>
</feature>
<keyword evidence="3" id="KW-1185">Reference proteome</keyword>
<dbReference type="KEGG" id="scy:SCATT_25200"/>
<dbReference type="STRING" id="1003195.SCATT_25200"/>
<proteinExistence type="predicted"/>